<dbReference type="RefSeq" id="WP_168076210.1">
    <property type="nucleotide sequence ID" value="NZ_BAAAQJ010000022.1"/>
</dbReference>
<dbReference type="GO" id="GO:0006515">
    <property type="term" value="P:protein quality control for misfolded or incompletely synthesized proteins"/>
    <property type="evidence" value="ECO:0007669"/>
    <property type="project" value="TreeGrafter"/>
</dbReference>
<evidence type="ECO:0000313" key="4">
    <source>
        <dbReference type="EMBL" id="GIG71692.1"/>
    </source>
</evidence>
<dbReference type="PRINTS" id="PR00127">
    <property type="entry name" value="CLPPROTEASEP"/>
</dbReference>
<dbReference type="PANTHER" id="PTHR10381:SF11">
    <property type="entry name" value="ATP-DEPENDENT CLP PROTEASE PROTEOLYTIC SUBUNIT, MITOCHONDRIAL"/>
    <property type="match status" value="1"/>
</dbReference>
<proteinExistence type="inferred from homology"/>
<keyword evidence="5" id="KW-1185">Reference proteome</keyword>
<evidence type="ECO:0000256" key="1">
    <source>
        <dbReference type="ARBA" id="ARBA00007039"/>
    </source>
</evidence>
<evidence type="ECO:0000256" key="3">
    <source>
        <dbReference type="SAM" id="MobiDB-lite"/>
    </source>
</evidence>
<dbReference type="PANTHER" id="PTHR10381">
    <property type="entry name" value="ATP-DEPENDENT CLP PROTEASE PROTEOLYTIC SUBUNIT"/>
    <property type="match status" value="1"/>
</dbReference>
<dbReference type="GO" id="GO:0004176">
    <property type="term" value="F:ATP-dependent peptidase activity"/>
    <property type="evidence" value="ECO:0007669"/>
    <property type="project" value="InterPro"/>
</dbReference>
<dbReference type="AlphaFoldDB" id="A0A8J3LHA4"/>
<keyword evidence="4" id="KW-0378">Hydrolase</keyword>
<dbReference type="Pfam" id="PF00574">
    <property type="entry name" value="CLP_protease"/>
    <property type="match status" value="1"/>
</dbReference>
<protein>
    <recommendedName>
        <fullName evidence="2">ATP-dependent Clp protease proteolytic subunit</fullName>
    </recommendedName>
</protein>
<keyword evidence="4" id="KW-0645">Protease</keyword>
<dbReference type="SUPFAM" id="SSF52096">
    <property type="entry name" value="ClpP/crotonase"/>
    <property type="match status" value="1"/>
</dbReference>
<feature type="region of interest" description="Disordered" evidence="3">
    <location>
        <begin position="1"/>
        <end position="34"/>
    </location>
</feature>
<evidence type="ECO:0000256" key="2">
    <source>
        <dbReference type="RuleBase" id="RU003567"/>
    </source>
</evidence>
<dbReference type="EMBL" id="BONU01000001">
    <property type="protein sequence ID" value="GIG71692.1"/>
    <property type="molecule type" value="Genomic_DNA"/>
</dbReference>
<organism evidence="4 5">
    <name type="scientific">Planosporangium flavigriseum</name>
    <dbReference type="NCBI Taxonomy" id="373681"/>
    <lineage>
        <taxon>Bacteria</taxon>
        <taxon>Bacillati</taxon>
        <taxon>Actinomycetota</taxon>
        <taxon>Actinomycetes</taxon>
        <taxon>Micromonosporales</taxon>
        <taxon>Micromonosporaceae</taxon>
        <taxon>Planosporangium</taxon>
    </lineage>
</organism>
<dbReference type="InterPro" id="IPR029045">
    <property type="entry name" value="ClpP/crotonase-like_dom_sf"/>
</dbReference>
<dbReference type="Proteomes" id="UP000653674">
    <property type="component" value="Unassembled WGS sequence"/>
</dbReference>
<comment type="caution">
    <text evidence="4">The sequence shown here is derived from an EMBL/GenBank/DDBJ whole genome shotgun (WGS) entry which is preliminary data.</text>
</comment>
<gene>
    <name evidence="4" type="primary">clpP_1</name>
    <name evidence="4" type="ORF">Pfl04_00960</name>
</gene>
<feature type="compositionally biased region" description="Pro residues" evidence="3">
    <location>
        <begin position="17"/>
        <end position="30"/>
    </location>
</feature>
<evidence type="ECO:0000313" key="5">
    <source>
        <dbReference type="Proteomes" id="UP000653674"/>
    </source>
</evidence>
<dbReference type="InterPro" id="IPR001907">
    <property type="entry name" value="ClpP"/>
</dbReference>
<dbReference type="GO" id="GO:0009368">
    <property type="term" value="C:endopeptidase Clp complex"/>
    <property type="evidence" value="ECO:0007669"/>
    <property type="project" value="TreeGrafter"/>
</dbReference>
<dbReference type="Gene3D" id="3.90.226.10">
    <property type="entry name" value="2-enoyl-CoA Hydratase, Chain A, domain 1"/>
    <property type="match status" value="1"/>
</dbReference>
<name>A0A8J3LHA4_9ACTN</name>
<dbReference type="GO" id="GO:0004252">
    <property type="term" value="F:serine-type endopeptidase activity"/>
    <property type="evidence" value="ECO:0007669"/>
    <property type="project" value="InterPro"/>
</dbReference>
<accession>A0A8J3LHA4</accession>
<dbReference type="GO" id="GO:0051117">
    <property type="term" value="F:ATPase binding"/>
    <property type="evidence" value="ECO:0007669"/>
    <property type="project" value="TreeGrafter"/>
</dbReference>
<reference evidence="4" key="1">
    <citation type="submission" date="2021-01" db="EMBL/GenBank/DDBJ databases">
        <title>Whole genome shotgun sequence of Planosporangium flavigriseum NBRC 105377.</title>
        <authorList>
            <person name="Komaki H."/>
            <person name="Tamura T."/>
        </authorList>
    </citation>
    <scope>NUCLEOTIDE SEQUENCE</scope>
    <source>
        <strain evidence="4">NBRC 105377</strain>
    </source>
</reference>
<sequence length="208" mass="22108">MNGWTPEEPPGRWNVPPGRPVPQPSVPPTDPGMAPWMEERMFAQRIVLLQGPVGAAAANRAAATLLTLDGLGAEPVRLHLNTPSGELSAVFAVVDAIDVMRTPVHATVIGELGGAAVGVYAAANRRLAYPHARFRLVEPASEGVNGTADEVAAAAGRYLRALEDLVVRVVQATGRPRSRVEDDFSVGRVMSAVEAHEYGLVDEIVPQR</sequence>
<dbReference type="InterPro" id="IPR023562">
    <property type="entry name" value="ClpP/TepA"/>
</dbReference>
<comment type="similarity">
    <text evidence="1 2">Belongs to the peptidase S14 family.</text>
</comment>